<comment type="caution">
    <text evidence="10">The sequence shown here is derived from an EMBL/GenBank/DDBJ whole genome shotgun (WGS) entry which is preliminary data.</text>
</comment>
<dbReference type="SUPFAM" id="SSF102114">
    <property type="entry name" value="Radical SAM enzymes"/>
    <property type="match status" value="1"/>
</dbReference>
<dbReference type="SUPFAM" id="SSF54862">
    <property type="entry name" value="4Fe-4S ferredoxins"/>
    <property type="match status" value="1"/>
</dbReference>
<dbReference type="PANTHER" id="PTHR30352">
    <property type="entry name" value="PYRUVATE FORMATE-LYASE-ACTIVATING ENZYME"/>
    <property type="match status" value="1"/>
</dbReference>
<evidence type="ECO:0000259" key="8">
    <source>
        <dbReference type="PROSITE" id="PS51379"/>
    </source>
</evidence>
<protein>
    <submittedName>
        <fullName evidence="10">Glycyl-radical enzyme activating protein</fullName>
    </submittedName>
</protein>
<evidence type="ECO:0000256" key="4">
    <source>
        <dbReference type="ARBA" id="ARBA00022723"/>
    </source>
</evidence>
<dbReference type="EMBL" id="WJBE01000036">
    <property type="protein sequence ID" value="MBC3901624.1"/>
    <property type="molecule type" value="Genomic_DNA"/>
</dbReference>
<dbReference type="InterPro" id="IPR012839">
    <property type="entry name" value="Organic_radical_activase"/>
</dbReference>
<organism evidence="10 11">
    <name type="scientific">Acetobacterium malicum</name>
    <dbReference type="NCBI Taxonomy" id="52692"/>
    <lineage>
        <taxon>Bacteria</taxon>
        <taxon>Bacillati</taxon>
        <taxon>Bacillota</taxon>
        <taxon>Clostridia</taxon>
        <taxon>Eubacteriales</taxon>
        <taxon>Eubacteriaceae</taxon>
        <taxon>Acetobacterium</taxon>
    </lineage>
</organism>
<dbReference type="PANTHER" id="PTHR30352:SF4">
    <property type="entry name" value="PYRUVATE FORMATE-LYASE 2-ACTIVATING ENZYME"/>
    <property type="match status" value="1"/>
</dbReference>
<keyword evidence="6" id="KW-0411">Iron-sulfur</keyword>
<dbReference type="InterPro" id="IPR034457">
    <property type="entry name" value="Organic_radical-activating"/>
</dbReference>
<evidence type="ECO:0000256" key="1">
    <source>
        <dbReference type="ARBA" id="ARBA00001966"/>
    </source>
</evidence>
<feature type="domain" description="4Fe-4S ferredoxin-type" evidence="8">
    <location>
        <begin position="49"/>
        <end position="81"/>
    </location>
</feature>
<dbReference type="SFLD" id="SFLDG01118">
    <property type="entry name" value="activating_enzymes__group_2"/>
    <property type="match status" value="1"/>
</dbReference>
<evidence type="ECO:0000259" key="9">
    <source>
        <dbReference type="PROSITE" id="PS51918"/>
    </source>
</evidence>
<dbReference type="PROSITE" id="PS51918">
    <property type="entry name" value="RADICAL_SAM"/>
    <property type="match status" value="1"/>
</dbReference>
<gene>
    <name evidence="10" type="ORF">GH811_18670</name>
</gene>
<keyword evidence="5" id="KW-0408">Iron</keyword>
<evidence type="ECO:0000256" key="5">
    <source>
        <dbReference type="ARBA" id="ARBA00023004"/>
    </source>
</evidence>
<evidence type="ECO:0000313" key="10">
    <source>
        <dbReference type="EMBL" id="MBC3901624.1"/>
    </source>
</evidence>
<evidence type="ECO:0000256" key="7">
    <source>
        <dbReference type="ARBA" id="ARBA00047365"/>
    </source>
</evidence>
<comment type="cofactor">
    <cofactor evidence="1">
        <name>[4Fe-4S] cluster</name>
        <dbReference type="ChEBI" id="CHEBI:49883"/>
    </cofactor>
</comment>
<evidence type="ECO:0000256" key="3">
    <source>
        <dbReference type="ARBA" id="ARBA00022691"/>
    </source>
</evidence>
<dbReference type="NCBIfam" id="TIGR02494">
    <property type="entry name" value="PFLE_PFLC"/>
    <property type="match status" value="1"/>
</dbReference>
<feature type="domain" description="Radical SAM core" evidence="9">
    <location>
        <begin position="18"/>
        <end position="314"/>
    </location>
</feature>
<comment type="catalytic activity">
    <reaction evidence="7">
        <text>glycyl-[protein] + reduced [flavodoxin] + S-adenosyl-L-methionine = glycin-2-yl radical-[protein] + semiquinone [flavodoxin] + 5'-deoxyadenosine + L-methionine + H(+)</text>
        <dbReference type="Rhea" id="RHEA:61976"/>
        <dbReference type="Rhea" id="RHEA-COMP:10622"/>
        <dbReference type="Rhea" id="RHEA-COMP:14480"/>
        <dbReference type="Rhea" id="RHEA-COMP:15993"/>
        <dbReference type="Rhea" id="RHEA-COMP:15994"/>
        <dbReference type="ChEBI" id="CHEBI:15378"/>
        <dbReference type="ChEBI" id="CHEBI:17319"/>
        <dbReference type="ChEBI" id="CHEBI:29947"/>
        <dbReference type="ChEBI" id="CHEBI:32722"/>
        <dbReference type="ChEBI" id="CHEBI:57618"/>
        <dbReference type="ChEBI" id="CHEBI:57844"/>
        <dbReference type="ChEBI" id="CHEBI:59789"/>
        <dbReference type="ChEBI" id="CHEBI:140311"/>
    </reaction>
</comment>
<dbReference type="SFLD" id="SFLDS00029">
    <property type="entry name" value="Radical_SAM"/>
    <property type="match status" value="1"/>
</dbReference>
<dbReference type="RefSeq" id="WP_186895640.1">
    <property type="nucleotide sequence ID" value="NZ_WJBE01000036.1"/>
</dbReference>
<proteinExistence type="predicted"/>
<evidence type="ECO:0000256" key="6">
    <source>
        <dbReference type="ARBA" id="ARBA00023014"/>
    </source>
</evidence>
<feature type="domain" description="4Fe-4S ferredoxin-type" evidence="8">
    <location>
        <begin position="92"/>
        <end position="121"/>
    </location>
</feature>
<dbReference type="Pfam" id="PF04055">
    <property type="entry name" value="Radical_SAM"/>
    <property type="match status" value="1"/>
</dbReference>
<dbReference type="InterPro" id="IPR058240">
    <property type="entry name" value="rSAM_sf"/>
</dbReference>
<dbReference type="Gene3D" id="3.80.30.10">
    <property type="entry name" value="pyruvate-formate lyase- activating enzyme"/>
    <property type="match status" value="1"/>
</dbReference>
<keyword evidence="11" id="KW-1185">Reference proteome</keyword>
<dbReference type="InterPro" id="IPR017896">
    <property type="entry name" value="4Fe4S_Fe-S-bd"/>
</dbReference>
<keyword evidence="4" id="KW-0479">Metal-binding</keyword>
<dbReference type="SFLD" id="SFLDG01066">
    <property type="entry name" value="organic_radical-activating_enz"/>
    <property type="match status" value="1"/>
</dbReference>
<dbReference type="InterPro" id="IPR040074">
    <property type="entry name" value="BssD/PflA/YjjW"/>
</dbReference>
<name>A0ABR6Z2I6_9FIRM</name>
<dbReference type="Proteomes" id="UP000622405">
    <property type="component" value="Unassembled WGS sequence"/>
</dbReference>
<dbReference type="Gene3D" id="3.30.70.20">
    <property type="match status" value="1"/>
</dbReference>
<dbReference type="PROSITE" id="PS51379">
    <property type="entry name" value="4FE4S_FER_2"/>
    <property type="match status" value="2"/>
</dbReference>
<evidence type="ECO:0000313" key="11">
    <source>
        <dbReference type="Proteomes" id="UP000622405"/>
    </source>
</evidence>
<dbReference type="InterPro" id="IPR007197">
    <property type="entry name" value="rSAM"/>
</dbReference>
<keyword evidence="2" id="KW-0004">4Fe-4S</keyword>
<accession>A0ABR6Z2I6</accession>
<reference evidence="10 11" key="1">
    <citation type="journal article" date="2020" name="mSystems">
        <title>Defining Genomic and Predicted Metabolic Features of the Acetobacterium Genus.</title>
        <authorList>
            <person name="Ross D.E."/>
            <person name="Marshall C.W."/>
            <person name="Gulliver D."/>
            <person name="May H.D."/>
            <person name="Norman R.S."/>
        </authorList>
    </citation>
    <scope>NUCLEOTIDE SEQUENCE [LARGE SCALE GENOMIC DNA]</scope>
    <source>
        <strain evidence="10 11">DSM 4132</strain>
    </source>
</reference>
<evidence type="ECO:0000256" key="2">
    <source>
        <dbReference type="ARBA" id="ARBA00022485"/>
    </source>
</evidence>
<keyword evidence="3" id="KW-0949">S-adenosyl-L-methionine</keyword>
<sequence>MKQILTGNVFDIQRYTLNDGPGIRTEIFLQGCDLKCPWCHSPDSQSYNGDLAWFPMLCVGIEKCGTCTSSCPNGAIEQGGEIYSKLTKTTLHIPKLDRKKCNTCGDCAKVCYPKAFYLTCRQMSVDEIMEIIKKDMRYYHTTNGGVTLSGGEPMVQSDFTAAILKECKSLCLHTALDTTGFVSWSEYEKVIDYVDLFLFDLKCMSSDRSEELVGVPNELILENAKRLAKIGKKIQIRYPIIPTLNDQKENLVATASFCRDLGDAVTVIQLLPYHRLGTVKYERIGKDYTLGELEPMSDTQAEEYAKIFHSFGMKTIVG</sequence>
<dbReference type="PIRSF" id="PIRSF000371">
    <property type="entry name" value="PFL_act_enz"/>
    <property type="match status" value="1"/>
</dbReference>